<reference evidence="4 5" key="1">
    <citation type="journal article" date="2012" name="PLoS ONE">
        <title>Sequence and analysis of the genome of the pathogenic yeast Candida orthopsilosis.</title>
        <authorList>
            <person name="Riccombeni A."/>
            <person name="Vidanes G."/>
            <person name="Proux-Wera E."/>
            <person name="Wolfe K.H."/>
            <person name="Butler G."/>
        </authorList>
    </citation>
    <scope>NUCLEOTIDE SEQUENCE [LARGE SCALE GENOMIC DNA]</scope>
    <source>
        <strain evidence="4 5">Co 90-125</strain>
    </source>
</reference>
<name>H8X1Y8_CANO9</name>
<accession>H8X1Y8</accession>
<keyword evidence="5" id="KW-1185">Reference proteome</keyword>
<dbReference type="GO" id="GO:0005737">
    <property type="term" value="C:cytoplasm"/>
    <property type="evidence" value="ECO:0007669"/>
    <property type="project" value="TreeGrafter"/>
</dbReference>
<evidence type="ECO:0000313" key="4">
    <source>
        <dbReference type="EMBL" id="CCG22709.1"/>
    </source>
</evidence>
<evidence type="ECO:0000313" key="5">
    <source>
        <dbReference type="Proteomes" id="UP000005018"/>
    </source>
</evidence>
<evidence type="ECO:0000256" key="1">
    <source>
        <dbReference type="SAM" id="MobiDB-lite"/>
    </source>
</evidence>
<dbReference type="InterPro" id="IPR049362">
    <property type="entry name" value="TTI1_rpt"/>
</dbReference>
<dbReference type="EMBL" id="HE681720">
    <property type="protein sequence ID" value="CCG22709.1"/>
    <property type="molecule type" value="Genomic_DNA"/>
</dbReference>
<dbReference type="Pfam" id="PF21547">
    <property type="entry name" value="TTI1"/>
    <property type="match status" value="1"/>
</dbReference>
<protein>
    <submittedName>
        <fullName evidence="4">Tti1 protein</fullName>
    </submittedName>
</protein>
<feature type="domain" description="TTI1 N-terminal TPR" evidence="2">
    <location>
        <begin position="20"/>
        <end position="384"/>
    </location>
</feature>
<dbReference type="HOGENOM" id="CLU_005544_0_0_1"/>
<dbReference type="InterPro" id="IPR057566">
    <property type="entry name" value="TPR_TTI1_N"/>
</dbReference>
<dbReference type="RefSeq" id="XP_003868144.1">
    <property type="nucleotide sequence ID" value="XM_003868096.1"/>
</dbReference>
<organism evidence="4 5">
    <name type="scientific">Candida orthopsilosis (strain 90-125)</name>
    <name type="common">Yeast</name>
    <dbReference type="NCBI Taxonomy" id="1136231"/>
    <lineage>
        <taxon>Eukaryota</taxon>
        <taxon>Fungi</taxon>
        <taxon>Dikarya</taxon>
        <taxon>Ascomycota</taxon>
        <taxon>Saccharomycotina</taxon>
        <taxon>Pichiomycetes</taxon>
        <taxon>Debaryomycetaceae</taxon>
        <taxon>Candida/Lodderomyces clade</taxon>
        <taxon>Candida</taxon>
    </lineage>
</organism>
<gene>
    <name evidence="4" type="ORF">CORT_0B10050</name>
</gene>
<dbReference type="eggNOG" id="KOG4524">
    <property type="taxonomic scope" value="Eukaryota"/>
</dbReference>
<dbReference type="Pfam" id="PF24173">
    <property type="entry name" value="TPR_TTI1_N"/>
    <property type="match status" value="1"/>
</dbReference>
<dbReference type="OrthoDB" id="6781668at2759"/>
<sequence length="1152" mass="130260">MSLDNITDGTDKRVFSQLIFQKVKPFCIQLTQEALTSSFNEAKVVSLLTSIEEELKLVDSDNQVQLDFLLLPNVADYIFFPISNLLKKPELSDAIVQHILSIIGYLVEHCWKFNVNYSLFDQLFPLVLFLIEGDSRRKSGGVGAKPLQFKRSSVYALNEIVYSLQMSYFQETVKRLHFSSRSISLALEILNSTKASDQETVGLLVDSCRLVQSLLSKLDSDKKSTILPGVVSGITNFVTSNSSLNYRLFIQILRLLSSIICTSFNDKDLHAELKLEAVANISDLQTVWDDDERTLDGSEKSDISIQEHGHRTMSWLMATSKQLKITLVILFRSLLLSSRNKDRLRTRTELADEVLDFVTSVMGTCFVSLYAEFVPLALDICAILVFASSWENGDSYTKIWEICTRIMEVIDTDDSKCNAYYEVVRGKLSSLIDNKLSFIVFSADEDKVSLNLNAIELHFAMLSQLSWKNGDGSNDVQSLRKRCLRLLSEMAVDHVRLENSQKPNAPAFSLSVDDGLSNQLDNIELPGHINARNVKKVSKPSSTSRISYTHQLQLISSQWSQNTLSPENDLTIGLGSKVLESNLYSIVSFLSKLKYKGGGKLELSDLEDILEDSGNSSALEKGVVLWFASHFAKNGLQKSHDFDPTEFMNFESSDLIMDDTSNANEATYLLLVRAEGILDDFYDKSGEFTNMEEEVAYISAIDAIGCVVGTIPLTSFRSDVLMDYLLCLFQALTLTDKPRIQSKAQKTLKSIVDCYYEGSATGMIMDNVDYLIDAISLQMTVASNLTPSLPGILIILIRITGVQLLESNQLFDIFSDIFVILDSYHGYNQLVEGFFVVFEVLVEQIKQRFLENGTTIEDCNTNESQFKPWGMACQEQLIHFLSDKSYVDPLGGFDSEKEYFQRTEDKPFDEMGDDSDDEVDEDDSKASEEEPWISPIPKPVYEVLKRIFTYGFTLISQPSYTLKAQIIKTLRLIFPLLCTNYKLLLPMMASNWSVLITLITASNSLSTAESVRTTLSREQINITIESLKFVTEILHRDRDQQEYFFSRKFQETWSFISNHSELLSKPLKQEHSTEVVVAEKAIATFKSFPILKESLVEFLIAGAQNYEKTIPDLTRFELIRLCYILEIPRSLELTRDTQCVLEVLKTRPILAK</sequence>
<feature type="compositionally biased region" description="Acidic residues" evidence="1">
    <location>
        <begin position="910"/>
        <end position="923"/>
    </location>
</feature>
<dbReference type="GeneID" id="14538410"/>
<feature type="region of interest" description="Disordered" evidence="1">
    <location>
        <begin position="904"/>
        <end position="932"/>
    </location>
</feature>
<evidence type="ECO:0000259" key="2">
    <source>
        <dbReference type="Pfam" id="PF24173"/>
    </source>
</evidence>
<dbReference type="InterPro" id="IPR052587">
    <property type="entry name" value="TELO2-interacting_protein_1"/>
</dbReference>
<dbReference type="InterPro" id="IPR057567">
    <property type="entry name" value="TPR_TTI1_C"/>
</dbReference>
<dbReference type="PANTHER" id="PTHR18460">
    <property type="entry name" value="TEL2 INTERACTING PROTEIN 1 TTI1 FAMILY MEMBER"/>
    <property type="match status" value="1"/>
</dbReference>
<dbReference type="Pfam" id="PF24181">
    <property type="entry name" value="TPR_TTI1_C"/>
    <property type="match status" value="1"/>
</dbReference>
<evidence type="ECO:0000259" key="3">
    <source>
        <dbReference type="Pfam" id="PF24181"/>
    </source>
</evidence>
<dbReference type="AlphaFoldDB" id="H8X1Y8"/>
<feature type="domain" description="TTI1 C-terminal TPR" evidence="3">
    <location>
        <begin position="837"/>
        <end position="1010"/>
    </location>
</feature>
<proteinExistence type="predicted"/>
<dbReference type="KEGG" id="cot:CORT_0B10050"/>
<dbReference type="Proteomes" id="UP000005018">
    <property type="component" value="Chromosome 2"/>
</dbReference>
<dbReference type="PANTHER" id="PTHR18460:SF3">
    <property type="entry name" value="TELO2-INTERACTING PROTEIN 1 HOMOLOG"/>
    <property type="match status" value="1"/>
</dbReference>